<evidence type="ECO:0000313" key="3">
    <source>
        <dbReference type="EMBL" id="MBZ6150651.1"/>
    </source>
</evidence>
<reference evidence="3 4" key="1">
    <citation type="submission" date="2021-06" db="EMBL/GenBank/DDBJ databases">
        <title>Ecological speciation of a Streptomyces species isolated from different habitats and geographic origins.</title>
        <authorList>
            <person name="Wang J."/>
        </authorList>
    </citation>
    <scope>NUCLEOTIDE SEQUENCE [LARGE SCALE GENOMIC DNA]</scope>
    <source>
        <strain evidence="3 4">FXJ8.012</strain>
    </source>
</reference>
<keyword evidence="1" id="KW-0560">Oxidoreductase</keyword>
<dbReference type="Proteomes" id="UP000758701">
    <property type="component" value="Unassembled WGS sequence"/>
</dbReference>
<evidence type="ECO:0000313" key="4">
    <source>
        <dbReference type="Proteomes" id="UP000758701"/>
    </source>
</evidence>
<evidence type="ECO:0000259" key="2">
    <source>
        <dbReference type="Pfam" id="PF01494"/>
    </source>
</evidence>
<proteinExistence type="predicted"/>
<dbReference type="PANTHER" id="PTHR43476:SF3">
    <property type="entry name" value="FAD-BINDING MONOOXYGENASE"/>
    <property type="match status" value="1"/>
</dbReference>
<dbReference type="Gene3D" id="3.50.50.60">
    <property type="entry name" value="FAD/NAD(P)-binding domain"/>
    <property type="match status" value="1"/>
</dbReference>
<keyword evidence="4" id="KW-1185">Reference proteome</keyword>
<dbReference type="EMBL" id="JAHSTP010000002">
    <property type="protein sequence ID" value="MBZ6150651.1"/>
    <property type="molecule type" value="Genomic_DNA"/>
</dbReference>
<dbReference type="InterPro" id="IPR002938">
    <property type="entry name" value="FAD-bd"/>
</dbReference>
<sequence length="520" mass="54992">MTAVRDRGVDADVVVVGYGPVGQTLALLLAGAGRRVVVLERQRRPYPLPRATSFDGETARSLARAGAGGAFARIGEAADGYDWRTADGRTLIGVDFAATGRYGWPDVTTMHQPALEAVLRERAAALPGIEVRTGCTVTDVTEDGEVTYTAADGATAGVTASWVVGCDGANSTVRRRTGAGVTDLGFSYDWLLCDVVLAAPRTFSPTNLQICDPARPTTVVASGPGRRRWEFMRLPGEDLGDLDRDETAWRLLKAFDVRPDNAALERRAVYRFRASWADRWRRGRVLLAGDAAHSMPPFTGQGMCSGIRDVVNLAWKLDLVLRGVASGTLLDTYAEERVPHVRATVETAVALGRVVCVTGEADAAHRDAALVPGPRSGAPEPVPLRAGVLHRAPGGASPPPVGEPVPQGRVTAGAVTGLFDEVVGHGFVLLSTADPVPALSDADRAFLAAIGARVVVLAPAGTSSPDPVDTDGTYYAYLRSVRARALLVRPDHIVFGAARTVSQIPGIIGRLRDLLHLAEA</sequence>
<dbReference type="NCBIfam" id="NF004829">
    <property type="entry name" value="PRK06183.1-3"/>
    <property type="match status" value="1"/>
</dbReference>
<protein>
    <submittedName>
        <fullName evidence="3">Bifunctional 3-(3-hydroxy-phenyl)propionate/3-hydroxycinnamic acid hydroxylase</fullName>
    </submittedName>
</protein>
<comment type="caution">
    <text evidence="3">The sequence shown here is derived from an EMBL/GenBank/DDBJ whole genome shotgun (WGS) entry which is preliminary data.</text>
</comment>
<name>A0ABS7VY64_STROV</name>
<dbReference type="InterPro" id="IPR050631">
    <property type="entry name" value="PheA/TfdB_FAD_monoxygenase"/>
</dbReference>
<feature type="domain" description="FAD-binding" evidence="2">
    <location>
        <begin position="10"/>
        <end position="347"/>
    </location>
</feature>
<dbReference type="Gene3D" id="3.30.70.2450">
    <property type="match status" value="1"/>
</dbReference>
<dbReference type="Pfam" id="PF01494">
    <property type="entry name" value="FAD_binding_3"/>
    <property type="match status" value="1"/>
</dbReference>
<dbReference type="InterPro" id="IPR036188">
    <property type="entry name" value="FAD/NAD-bd_sf"/>
</dbReference>
<dbReference type="SUPFAM" id="SSF51905">
    <property type="entry name" value="FAD/NAD(P)-binding domain"/>
    <property type="match status" value="1"/>
</dbReference>
<accession>A0ABS7VY64</accession>
<organism evidence="3 4">
    <name type="scientific">Streptomyces olivaceus</name>
    <dbReference type="NCBI Taxonomy" id="47716"/>
    <lineage>
        <taxon>Bacteria</taxon>
        <taxon>Bacillati</taxon>
        <taxon>Actinomycetota</taxon>
        <taxon>Actinomycetes</taxon>
        <taxon>Kitasatosporales</taxon>
        <taxon>Streptomycetaceae</taxon>
        <taxon>Streptomyces</taxon>
    </lineage>
</organism>
<gene>
    <name evidence="3" type="ORF">KVH32_05640</name>
</gene>
<dbReference type="PANTHER" id="PTHR43476">
    <property type="entry name" value="3-(3-HYDROXY-PHENYL)PROPIONATE/3-HYDROXYCINNAMIC ACID HYDROXYLASE"/>
    <property type="match status" value="1"/>
</dbReference>
<evidence type="ECO:0000256" key="1">
    <source>
        <dbReference type="ARBA" id="ARBA00023002"/>
    </source>
</evidence>
<dbReference type="PRINTS" id="PR00420">
    <property type="entry name" value="RNGMNOXGNASE"/>
</dbReference>